<dbReference type="InterPro" id="IPR007115">
    <property type="entry name" value="6-PTP_synth/QueD"/>
</dbReference>
<dbReference type="GO" id="GO:0070497">
    <property type="term" value="F:6-carboxytetrahydropterin synthase activity"/>
    <property type="evidence" value="ECO:0007669"/>
    <property type="project" value="UniProtKB-EC"/>
</dbReference>
<dbReference type="PANTHER" id="PTHR12589:SF7">
    <property type="entry name" value="6-PYRUVOYL TETRAHYDROBIOPTERIN SYNTHASE"/>
    <property type="match status" value="1"/>
</dbReference>
<feature type="binding site" evidence="11">
    <location>
        <position position="28"/>
    </location>
    <ligand>
        <name>Zn(2+)</name>
        <dbReference type="ChEBI" id="CHEBI:29105"/>
    </ligand>
</feature>
<comment type="cofactor">
    <cofactor evidence="11">
        <name>Zn(2+)</name>
        <dbReference type="ChEBI" id="CHEBI:29105"/>
    </cofactor>
    <text evidence="11">Binds 1 zinc ion per subunit.</text>
</comment>
<feature type="binding site" evidence="11">
    <location>
        <position position="15"/>
    </location>
    <ligand>
        <name>Zn(2+)</name>
        <dbReference type="ChEBI" id="CHEBI:29105"/>
    </ligand>
</feature>
<dbReference type="PANTHER" id="PTHR12589">
    <property type="entry name" value="PYRUVOYL TETRAHYDROBIOPTERIN SYNTHASE"/>
    <property type="match status" value="1"/>
</dbReference>
<keyword evidence="5 11" id="KW-0479">Metal-binding</keyword>
<dbReference type="EMBL" id="PUIA01000016">
    <property type="protein sequence ID" value="PQO38917.1"/>
    <property type="molecule type" value="Genomic_DNA"/>
</dbReference>
<comment type="caution">
    <text evidence="12">The sequence shown here is derived from an EMBL/GenBank/DDBJ whole genome shotgun (WGS) entry which is preliminary data.</text>
</comment>
<evidence type="ECO:0000256" key="1">
    <source>
        <dbReference type="ARBA" id="ARBA00005061"/>
    </source>
</evidence>
<comment type="pathway">
    <text evidence="1">Purine metabolism; 7-cyano-7-deazaguanine biosynthesis.</text>
</comment>
<dbReference type="InterPro" id="IPR038418">
    <property type="entry name" value="6-PTP_synth/QueD_sf"/>
</dbReference>
<dbReference type="OrthoDB" id="9804698at2"/>
<accession>A0A2S8G3A9</accession>
<dbReference type="Gene3D" id="3.30.479.10">
    <property type="entry name" value="6-pyruvoyl tetrahydropterin synthase/QueD"/>
    <property type="match status" value="1"/>
</dbReference>
<dbReference type="SUPFAM" id="SSF55620">
    <property type="entry name" value="Tetrahydrobiopterin biosynthesis enzymes-like"/>
    <property type="match status" value="1"/>
</dbReference>
<dbReference type="Proteomes" id="UP000240009">
    <property type="component" value="Unassembled WGS sequence"/>
</dbReference>
<evidence type="ECO:0000256" key="7">
    <source>
        <dbReference type="ARBA" id="ARBA00023239"/>
    </source>
</evidence>
<reference evidence="12 13" key="1">
    <citation type="submission" date="2018-02" db="EMBL/GenBank/DDBJ databases">
        <title>Comparative genomes isolates from brazilian mangrove.</title>
        <authorList>
            <person name="Araujo J.E."/>
            <person name="Taketani R.G."/>
            <person name="Silva M.C.P."/>
            <person name="Loureco M.V."/>
            <person name="Andreote F.D."/>
        </authorList>
    </citation>
    <scope>NUCLEOTIDE SEQUENCE [LARGE SCALE GENOMIC DNA]</scope>
    <source>
        <strain evidence="12 13">HEX-2 MGV</strain>
    </source>
</reference>
<name>A0A2S8G3A9_9BACT</name>
<evidence type="ECO:0000256" key="6">
    <source>
        <dbReference type="ARBA" id="ARBA00022833"/>
    </source>
</evidence>
<gene>
    <name evidence="12" type="ORF">C5Y96_03330</name>
</gene>
<dbReference type="PIRSF" id="PIRSF006113">
    <property type="entry name" value="PTP_synth"/>
    <property type="match status" value="1"/>
</dbReference>
<proteinExistence type="inferred from homology"/>
<dbReference type="GO" id="GO:0046872">
    <property type="term" value="F:metal ion binding"/>
    <property type="evidence" value="ECO:0007669"/>
    <property type="project" value="UniProtKB-KW"/>
</dbReference>
<keyword evidence="6 11" id="KW-0862">Zinc</keyword>
<sequence length="159" mass="17886">MSLSIMRRIKFCAGHRLYKHGGKCEFFHGHNYIADFHVSGDEVDAVGRVIDFAELKRLFKGWIDEHWDHAFILNEDDENGINALKQVVPCKMYILPTNPTAESMATYLLEKVCPKLLKGTGVTCRKVAIWETEDSFAEASLDTGGNVHTIAELSEPMVS</sequence>
<evidence type="ECO:0000256" key="11">
    <source>
        <dbReference type="PIRSR" id="PIRSR006113-2"/>
    </source>
</evidence>
<organism evidence="12 13">
    <name type="scientific">Blastopirellula marina</name>
    <dbReference type="NCBI Taxonomy" id="124"/>
    <lineage>
        <taxon>Bacteria</taxon>
        <taxon>Pseudomonadati</taxon>
        <taxon>Planctomycetota</taxon>
        <taxon>Planctomycetia</taxon>
        <taxon>Pirellulales</taxon>
        <taxon>Pirellulaceae</taxon>
        <taxon>Blastopirellula</taxon>
    </lineage>
</organism>
<dbReference type="RefSeq" id="WP_105350116.1">
    <property type="nucleotide sequence ID" value="NZ_PUIA01000016.1"/>
</dbReference>
<evidence type="ECO:0000256" key="4">
    <source>
        <dbReference type="ARBA" id="ARBA00018141"/>
    </source>
</evidence>
<comment type="catalytic activity">
    <reaction evidence="9">
        <text>7,8-dihydroneopterin 3'-triphosphate + H2O = 6-carboxy-5,6,7,8-tetrahydropterin + triphosphate + acetaldehyde + 2 H(+)</text>
        <dbReference type="Rhea" id="RHEA:27966"/>
        <dbReference type="ChEBI" id="CHEBI:15343"/>
        <dbReference type="ChEBI" id="CHEBI:15377"/>
        <dbReference type="ChEBI" id="CHEBI:15378"/>
        <dbReference type="ChEBI" id="CHEBI:18036"/>
        <dbReference type="ChEBI" id="CHEBI:58462"/>
        <dbReference type="ChEBI" id="CHEBI:61032"/>
        <dbReference type="EC" id="4.1.2.50"/>
    </reaction>
</comment>
<feature type="active site" description="Proton acceptor" evidence="10">
    <location>
        <position position="24"/>
    </location>
</feature>
<feature type="active site" description="Charge relay system" evidence="10">
    <location>
        <position position="131"/>
    </location>
</feature>
<evidence type="ECO:0000313" key="13">
    <source>
        <dbReference type="Proteomes" id="UP000240009"/>
    </source>
</evidence>
<evidence type="ECO:0000256" key="8">
    <source>
        <dbReference type="ARBA" id="ARBA00031449"/>
    </source>
</evidence>
<feature type="binding site" evidence="11">
    <location>
        <position position="30"/>
    </location>
    <ligand>
        <name>Zn(2+)</name>
        <dbReference type="ChEBI" id="CHEBI:29105"/>
    </ligand>
</feature>
<evidence type="ECO:0000256" key="5">
    <source>
        <dbReference type="ARBA" id="ARBA00022723"/>
    </source>
</evidence>
<dbReference type="AlphaFoldDB" id="A0A2S8G3A9"/>
<comment type="similarity">
    <text evidence="2">Belongs to the PTPS family. QueD subfamily.</text>
</comment>
<evidence type="ECO:0000256" key="9">
    <source>
        <dbReference type="ARBA" id="ARBA00048807"/>
    </source>
</evidence>
<dbReference type="EC" id="4.1.2.50" evidence="3"/>
<protein>
    <recommendedName>
        <fullName evidence="4">6-carboxy-5,6,7,8-tetrahydropterin synthase</fullName>
        <ecNumber evidence="3">4.1.2.50</ecNumber>
    </recommendedName>
    <alternativeName>
        <fullName evidence="8">Queuosine biosynthesis protein QueD</fullName>
    </alternativeName>
</protein>
<evidence type="ECO:0000313" key="12">
    <source>
        <dbReference type="EMBL" id="PQO38917.1"/>
    </source>
</evidence>
<evidence type="ECO:0000256" key="3">
    <source>
        <dbReference type="ARBA" id="ARBA00012982"/>
    </source>
</evidence>
<dbReference type="Pfam" id="PF01242">
    <property type="entry name" value="PTPS"/>
    <property type="match status" value="1"/>
</dbReference>
<feature type="active site" description="Charge relay system" evidence="10">
    <location>
        <position position="69"/>
    </location>
</feature>
<evidence type="ECO:0000256" key="10">
    <source>
        <dbReference type="PIRSR" id="PIRSR006113-1"/>
    </source>
</evidence>
<evidence type="ECO:0000256" key="2">
    <source>
        <dbReference type="ARBA" id="ARBA00008900"/>
    </source>
</evidence>
<dbReference type="UniPathway" id="UPA00391"/>
<keyword evidence="7" id="KW-0456">Lyase</keyword>